<name>A0LQ15_SYNFM</name>
<proteinExistence type="predicted"/>
<keyword evidence="2" id="KW-1185">Reference proteome</keyword>
<dbReference type="InterPro" id="IPR036397">
    <property type="entry name" value="RNaseH_sf"/>
</dbReference>
<dbReference type="STRING" id="335543.Sfum_3848"/>
<dbReference type="RefSeq" id="WP_011700633.1">
    <property type="nucleotide sequence ID" value="NC_008554.1"/>
</dbReference>
<gene>
    <name evidence="1" type="ordered locus">Sfum_3848</name>
</gene>
<dbReference type="InParanoid" id="A0LQ15"/>
<dbReference type="Proteomes" id="UP000001784">
    <property type="component" value="Chromosome"/>
</dbReference>
<organism evidence="1 2">
    <name type="scientific">Syntrophobacter fumaroxidans (strain DSM 10017 / MPOB)</name>
    <dbReference type="NCBI Taxonomy" id="335543"/>
    <lineage>
        <taxon>Bacteria</taxon>
        <taxon>Pseudomonadati</taxon>
        <taxon>Thermodesulfobacteriota</taxon>
        <taxon>Syntrophobacteria</taxon>
        <taxon>Syntrophobacterales</taxon>
        <taxon>Syntrophobacteraceae</taxon>
        <taxon>Syntrophobacter</taxon>
    </lineage>
</organism>
<evidence type="ECO:0000313" key="1">
    <source>
        <dbReference type="EMBL" id="ABK19517.1"/>
    </source>
</evidence>
<dbReference type="GO" id="GO:0003676">
    <property type="term" value="F:nucleic acid binding"/>
    <property type="evidence" value="ECO:0007669"/>
    <property type="project" value="InterPro"/>
</dbReference>
<dbReference type="HOGENOM" id="CLU_1712365_0_0_7"/>
<dbReference type="OrthoDB" id="8452200at2"/>
<dbReference type="EMBL" id="CP000478">
    <property type="protein sequence ID" value="ABK19517.1"/>
    <property type="molecule type" value="Genomic_DNA"/>
</dbReference>
<protein>
    <submittedName>
        <fullName evidence="1">Uncharacterized protein</fullName>
    </submittedName>
</protein>
<reference evidence="1 2" key="1">
    <citation type="submission" date="2006-10" db="EMBL/GenBank/DDBJ databases">
        <title>Complete sequence of Syntrophobacter fumaroxidans MPOB.</title>
        <authorList>
            <consortium name="US DOE Joint Genome Institute"/>
            <person name="Copeland A."/>
            <person name="Lucas S."/>
            <person name="Lapidus A."/>
            <person name="Barry K."/>
            <person name="Detter J.C."/>
            <person name="Glavina del Rio T."/>
            <person name="Hammon N."/>
            <person name="Israni S."/>
            <person name="Pitluck S."/>
            <person name="Goltsman E.G."/>
            <person name="Martinez M."/>
            <person name="Schmutz J."/>
            <person name="Larimer F."/>
            <person name="Land M."/>
            <person name="Hauser L."/>
            <person name="Kyrpides N."/>
            <person name="Kim E."/>
            <person name="Boone D.R."/>
            <person name="Brockman F."/>
            <person name="Culley D."/>
            <person name="Ferry J."/>
            <person name="Gunsalus R."/>
            <person name="McInerney M.J."/>
            <person name="Morrison M."/>
            <person name="Plugge C."/>
            <person name="Rohlin L."/>
            <person name="Scholten J."/>
            <person name="Sieber J."/>
            <person name="Stams A.J.M."/>
            <person name="Worm P."/>
            <person name="Henstra A.M."/>
            <person name="Richardson P."/>
        </authorList>
    </citation>
    <scope>NUCLEOTIDE SEQUENCE [LARGE SCALE GENOMIC DNA]</scope>
    <source>
        <strain evidence="2">DSM 10017 / MPOB</strain>
    </source>
</reference>
<dbReference type="KEGG" id="sfu:Sfum_3848"/>
<dbReference type="AlphaFoldDB" id="A0LQ15"/>
<dbReference type="Gene3D" id="3.30.420.10">
    <property type="entry name" value="Ribonuclease H-like superfamily/Ribonuclease H"/>
    <property type="match status" value="1"/>
</dbReference>
<evidence type="ECO:0000313" key="2">
    <source>
        <dbReference type="Proteomes" id="UP000001784"/>
    </source>
</evidence>
<accession>A0LQ15</accession>
<sequence>MMILGIRTSPTTVRYAVLDCNGTVVSLVNADSENKLDFPADCRSIEQKLHWLHQELDRVLRQYPGIERIVIKANEYGRGGEKASSREAAYFDAVVLMTAGTRQLPVDVKLYRTIGTRRNEVKTFAETNVGATNRYWNEQMADAVSAAWSGRND</sequence>